<gene>
    <name evidence="2" type="ORF">Tci_901099</name>
</gene>
<dbReference type="EMBL" id="BKCJ011391924">
    <property type="protein sequence ID" value="GFD29130.1"/>
    <property type="molecule type" value="Genomic_DNA"/>
</dbReference>
<accession>A0A699V332</accession>
<name>A0A699V332_TANCI</name>
<sequence length="50" mass="5508">DDEFCESSSDDESVGEEKNSPSMDDVPDHVLESSFMNENSKNVINGQESP</sequence>
<reference evidence="2" key="1">
    <citation type="journal article" date="2019" name="Sci. Rep.">
        <title>Draft genome of Tanacetum cinerariifolium, the natural source of mosquito coil.</title>
        <authorList>
            <person name="Yamashiro T."/>
            <person name="Shiraishi A."/>
            <person name="Satake H."/>
            <person name="Nakayama K."/>
        </authorList>
    </citation>
    <scope>NUCLEOTIDE SEQUENCE</scope>
</reference>
<evidence type="ECO:0000256" key="1">
    <source>
        <dbReference type="SAM" id="MobiDB-lite"/>
    </source>
</evidence>
<dbReference type="AlphaFoldDB" id="A0A699V332"/>
<feature type="compositionally biased region" description="Acidic residues" evidence="1">
    <location>
        <begin position="1"/>
        <end position="14"/>
    </location>
</feature>
<proteinExistence type="predicted"/>
<organism evidence="2">
    <name type="scientific">Tanacetum cinerariifolium</name>
    <name type="common">Dalmatian daisy</name>
    <name type="synonym">Chrysanthemum cinerariifolium</name>
    <dbReference type="NCBI Taxonomy" id="118510"/>
    <lineage>
        <taxon>Eukaryota</taxon>
        <taxon>Viridiplantae</taxon>
        <taxon>Streptophyta</taxon>
        <taxon>Embryophyta</taxon>
        <taxon>Tracheophyta</taxon>
        <taxon>Spermatophyta</taxon>
        <taxon>Magnoliopsida</taxon>
        <taxon>eudicotyledons</taxon>
        <taxon>Gunneridae</taxon>
        <taxon>Pentapetalae</taxon>
        <taxon>asterids</taxon>
        <taxon>campanulids</taxon>
        <taxon>Asterales</taxon>
        <taxon>Asteraceae</taxon>
        <taxon>Asteroideae</taxon>
        <taxon>Anthemideae</taxon>
        <taxon>Anthemidinae</taxon>
        <taxon>Tanacetum</taxon>
    </lineage>
</organism>
<evidence type="ECO:0000313" key="2">
    <source>
        <dbReference type="EMBL" id="GFD29130.1"/>
    </source>
</evidence>
<feature type="region of interest" description="Disordered" evidence="1">
    <location>
        <begin position="1"/>
        <end position="50"/>
    </location>
</feature>
<protein>
    <submittedName>
        <fullName evidence="2">Uncharacterized protein</fullName>
    </submittedName>
</protein>
<comment type="caution">
    <text evidence="2">The sequence shown here is derived from an EMBL/GenBank/DDBJ whole genome shotgun (WGS) entry which is preliminary data.</text>
</comment>
<feature type="non-terminal residue" evidence="2">
    <location>
        <position position="1"/>
    </location>
</feature>
<feature type="compositionally biased region" description="Polar residues" evidence="1">
    <location>
        <begin position="34"/>
        <end position="50"/>
    </location>
</feature>